<name>A0A1E5GJA2_9ENTE</name>
<dbReference type="OrthoDB" id="2183425at2"/>
<proteinExistence type="predicted"/>
<evidence type="ECO:0000313" key="2">
    <source>
        <dbReference type="EMBL" id="OEG12330.1"/>
    </source>
</evidence>
<feature type="chain" id="PRO_5009177500" evidence="1">
    <location>
        <begin position="30"/>
        <end position="182"/>
    </location>
</feature>
<keyword evidence="3" id="KW-1185">Reference proteome</keyword>
<keyword evidence="1" id="KW-0732">Signal</keyword>
<dbReference type="AlphaFoldDB" id="A0A1E5GJA2"/>
<protein>
    <submittedName>
        <fullName evidence="2">Uncharacterized protein</fullName>
    </submittedName>
</protein>
<dbReference type="EMBL" id="MIJY01000034">
    <property type="protein sequence ID" value="OEG12330.1"/>
    <property type="molecule type" value="Genomic_DNA"/>
</dbReference>
<feature type="signal peptide" evidence="1">
    <location>
        <begin position="1"/>
        <end position="29"/>
    </location>
</feature>
<evidence type="ECO:0000256" key="1">
    <source>
        <dbReference type="SAM" id="SignalP"/>
    </source>
</evidence>
<organism evidence="2 3">
    <name type="scientific">Enterococcus termitis</name>
    <dbReference type="NCBI Taxonomy" id="332950"/>
    <lineage>
        <taxon>Bacteria</taxon>
        <taxon>Bacillati</taxon>
        <taxon>Bacillota</taxon>
        <taxon>Bacilli</taxon>
        <taxon>Lactobacillales</taxon>
        <taxon>Enterococcaceae</taxon>
        <taxon>Enterococcus</taxon>
    </lineage>
</organism>
<sequence>MKKERLTLFVLTLAAAGMAIIGSGSIAEASEFDLNQGATFTFNENGQWNRINSGVFSGNSTTGFSYTDYSGTIQYAQVTANTKNIQAAYVVKDRIFDFEGTYSPSESYFNGNTKIWSFNIQRVNGLTPVYKTKLAVTEGLPGGTVLHVKADRPLVPNWSVLPTIDSMSKVEIQGSYISILPQ</sequence>
<dbReference type="Proteomes" id="UP000095094">
    <property type="component" value="Unassembled WGS sequence"/>
</dbReference>
<comment type="caution">
    <text evidence="2">The sequence shown here is derived from an EMBL/GenBank/DDBJ whole genome shotgun (WGS) entry which is preliminary data.</text>
</comment>
<gene>
    <name evidence="2" type="ORF">BCR25_07255</name>
</gene>
<dbReference type="RefSeq" id="WP_069664032.1">
    <property type="nucleotide sequence ID" value="NZ_JBHUJJ010000001.1"/>
</dbReference>
<evidence type="ECO:0000313" key="3">
    <source>
        <dbReference type="Proteomes" id="UP000095094"/>
    </source>
</evidence>
<accession>A0A1E5GJA2</accession>
<reference evidence="3" key="1">
    <citation type="submission" date="2016-09" db="EMBL/GenBank/DDBJ databases">
        <authorList>
            <person name="Gulvik C.A."/>
        </authorList>
    </citation>
    <scope>NUCLEOTIDE SEQUENCE [LARGE SCALE GENOMIC DNA]</scope>
    <source>
        <strain evidence="3">LMG 8895</strain>
    </source>
</reference>